<feature type="domain" description="DUF630" evidence="3">
    <location>
        <begin position="1"/>
        <end position="58"/>
    </location>
</feature>
<feature type="compositionally biased region" description="Low complexity" evidence="1">
    <location>
        <begin position="73"/>
        <end position="105"/>
    </location>
</feature>
<accession>A0ABD3BZ52</accession>
<feature type="region of interest" description="Disordered" evidence="1">
    <location>
        <begin position="60"/>
        <end position="155"/>
    </location>
</feature>
<dbReference type="PANTHER" id="PTHR21450">
    <property type="entry name" value="PROTEIN ALTERED PHOSPHATE STARVATION RESPONSE 1"/>
    <property type="match status" value="1"/>
</dbReference>
<feature type="region of interest" description="Disordered" evidence="1">
    <location>
        <begin position="237"/>
        <end position="266"/>
    </location>
</feature>
<name>A0ABD3BZ52_9LAMI</name>
<keyword evidence="5" id="KW-1185">Reference proteome</keyword>
<comment type="caution">
    <text evidence="4">The sequence shown here is derived from an EMBL/GenBank/DDBJ whole genome shotgun (WGS) entry which is preliminary data.</text>
</comment>
<dbReference type="PANTHER" id="PTHR21450:SF6">
    <property type="entry name" value="EXPRESSED PROTEIN"/>
    <property type="match status" value="1"/>
</dbReference>
<reference evidence="5" key="1">
    <citation type="journal article" date="2024" name="IScience">
        <title>Strigolactones Initiate the Formation of Haustorium-like Structures in Castilleja.</title>
        <authorList>
            <person name="Buerger M."/>
            <person name="Peterson D."/>
            <person name="Chory J."/>
        </authorList>
    </citation>
    <scope>NUCLEOTIDE SEQUENCE [LARGE SCALE GENOMIC DNA]</scope>
</reference>
<feature type="domain" description="DUF632" evidence="2">
    <location>
        <begin position="296"/>
        <end position="632"/>
    </location>
</feature>
<protein>
    <submittedName>
        <fullName evidence="4">Uncharacterized protein</fullName>
    </submittedName>
</protein>
<evidence type="ECO:0000259" key="2">
    <source>
        <dbReference type="Pfam" id="PF04782"/>
    </source>
</evidence>
<proteinExistence type="predicted"/>
<dbReference type="InterPro" id="IPR006868">
    <property type="entry name" value="DUF630"/>
</dbReference>
<feature type="compositionally biased region" description="Basic and acidic residues" evidence="1">
    <location>
        <begin position="237"/>
        <end position="247"/>
    </location>
</feature>
<evidence type="ECO:0000259" key="3">
    <source>
        <dbReference type="Pfam" id="PF04783"/>
    </source>
</evidence>
<evidence type="ECO:0000313" key="4">
    <source>
        <dbReference type="EMBL" id="KAL3621902.1"/>
    </source>
</evidence>
<dbReference type="Pfam" id="PF04783">
    <property type="entry name" value="DUF630"/>
    <property type="match status" value="1"/>
</dbReference>
<dbReference type="EMBL" id="JAVIJP010000061">
    <property type="protein sequence ID" value="KAL3621902.1"/>
    <property type="molecule type" value="Genomic_DNA"/>
</dbReference>
<organism evidence="4 5">
    <name type="scientific">Castilleja foliolosa</name>
    <dbReference type="NCBI Taxonomy" id="1961234"/>
    <lineage>
        <taxon>Eukaryota</taxon>
        <taxon>Viridiplantae</taxon>
        <taxon>Streptophyta</taxon>
        <taxon>Embryophyta</taxon>
        <taxon>Tracheophyta</taxon>
        <taxon>Spermatophyta</taxon>
        <taxon>Magnoliopsida</taxon>
        <taxon>eudicotyledons</taxon>
        <taxon>Gunneridae</taxon>
        <taxon>Pentapetalae</taxon>
        <taxon>asterids</taxon>
        <taxon>lamiids</taxon>
        <taxon>Lamiales</taxon>
        <taxon>Orobanchaceae</taxon>
        <taxon>Pedicularideae</taxon>
        <taxon>Castillejinae</taxon>
        <taxon>Castilleja</taxon>
    </lineage>
</organism>
<sequence>MGASNSRLEDDKSLLLCRERKKFIKQALNGRCSLAAAHIAYIEELKIIGTALRIFIETDAQPEPGPRDLTEKSASQLSSSSRSSSQDVVSPANISPSPSIIPPSSKYQLDHMKSRGKLSRKVEEKLPEPVTFSVSANTPLSTTPQSTDSSEPSLAETTPWDYFGLFNPVDDHFSSQDGPMNITELERDGDDMFSLDGIDESQGSEDEFDEPSSATLVRSFKNVNVVGVENAKEMKENLVDGDSKSENKVGNGTKKNSPDLSPLRGPSSRFVQLNDVKITPMEQSQVEDKAAPKDFVSSLKDIEQLFVKASESGIEVPLMLEANKFHFRPVFRGERGLISSALLKSCFSCGDDPSEARQEPAQNSVKYLTWHRSTSFRSGSYRNLLSANSTGDAGNNLFDNFCMVSGSHASTLDRLYAWEKKLYDEVKAVQVLRSHFDHKCKVLGQQESRGENTDKTRARVKDLHSRIGVAIHRINSISKKIEEIRDKELQPQLEELIQGLRKMWEQMMECHKLQFHIVSISQAPGGAKITIQTNSRKQTTVLLGNKLSSLSSTFTKWIVAQRLYVESIEKWLVKCVWLQQTTSKRNKRIKPPPLRNLGPPIYMICGAWLEMIDNLPAKEVTDSIKDLADQVTHFHKESSEGGTKGGDHDGVSLLASEDWVPVLDRFQTSLMGFLGQLNNFAESSAKMFVDLQEAIQQAKNNYELYKSQRGLGKILERVYR</sequence>
<feature type="compositionally biased region" description="Polar residues" evidence="1">
    <location>
        <begin position="132"/>
        <end position="155"/>
    </location>
</feature>
<gene>
    <name evidence="4" type="ORF">CASFOL_034098</name>
</gene>
<evidence type="ECO:0000313" key="5">
    <source>
        <dbReference type="Proteomes" id="UP001632038"/>
    </source>
</evidence>
<dbReference type="InterPro" id="IPR006867">
    <property type="entry name" value="DUF632"/>
</dbReference>
<dbReference type="AlphaFoldDB" id="A0ABD3BZ52"/>
<evidence type="ECO:0000256" key="1">
    <source>
        <dbReference type="SAM" id="MobiDB-lite"/>
    </source>
</evidence>
<dbReference type="Pfam" id="PF04782">
    <property type="entry name" value="DUF632"/>
    <property type="match status" value="1"/>
</dbReference>
<feature type="compositionally biased region" description="Polar residues" evidence="1">
    <location>
        <begin position="248"/>
        <end position="259"/>
    </location>
</feature>
<dbReference type="Proteomes" id="UP001632038">
    <property type="component" value="Unassembled WGS sequence"/>
</dbReference>